<dbReference type="Pfam" id="PF00191">
    <property type="entry name" value="Annexin"/>
    <property type="match status" value="4"/>
</dbReference>
<dbReference type="GeneID" id="100909228"/>
<evidence type="ECO:0000256" key="4">
    <source>
        <dbReference type="ARBA" id="ARBA00023216"/>
    </source>
</evidence>
<accession>A0AAJ6QVJ3</accession>
<dbReference type="GO" id="GO:0001786">
    <property type="term" value="F:phosphatidylserine binding"/>
    <property type="evidence" value="ECO:0007669"/>
    <property type="project" value="TreeGrafter"/>
</dbReference>
<evidence type="ECO:0000256" key="1">
    <source>
        <dbReference type="ARBA" id="ARBA00007831"/>
    </source>
</evidence>
<keyword evidence="7" id="KW-1185">Reference proteome</keyword>
<dbReference type="PROSITE" id="PS51897">
    <property type="entry name" value="ANNEXIN_2"/>
    <property type="match status" value="4"/>
</dbReference>
<keyword evidence="5 6" id="KW-0111">Calcium/phospholipid-binding</keyword>
<dbReference type="PANTHER" id="PTHR10502:SF102">
    <property type="entry name" value="ANNEXIN B11"/>
    <property type="match status" value="1"/>
</dbReference>
<gene>
    <name evidence="8" type="primary">LOC100909228</name>
</gene>
<reference evidence="8" key="1">
    <citation type="submission" date="2025-08" db="UniProtKB">
        <authorList>
            <consortium name="RefSeq"/>
        </authorList>
    </citation>
    <scope>IDENTIFICATION</scope>
</reference>
<keyword evidence="4 6" id="KW-0041">Annexin</keyword>
<dbReference type="Proteomes" id="UP000694867">
    <property type="component" value="Unplaced"/>
</dbReference>
<dbReference type="FunFam" id="1.10.220.10:FF:000001">
    <property type="entry name" value="Annexin"/>
    <property type="match status" value="1"/>
</dbReference>
<evidence type="ECO:0000256" key="2">
    <source>
        <dbReference type="ARBA" id="ARBA00022737"/>
    </source>
</evidence>
<dbReference type="InterPro" id="IPR001464">
    <property type="entry name" value="Annexin"/>
</dbReference>
<dbReference type="GO" id="GO:0005886">
    <property type="term" value="C:plasma membrane"/>
    <property type="evidence" value="ECO:0007669"/>
    <property type="project" value="TreeGrafter"/>
</dbReference>
<dbReference type="FunFam" id="1.10.220.10:FF:000003">
    <property type="entry name" value="Annexin"/>
    <property type="match status" value="1"/>
</dbReference>
<evidence type="ECO:0000313" key="8">
    <source>
        <dbReference type="RefSeq" id="XP_003745278.1"/>
    </source>
</evidence>
<dbReference type="KEGG" id="goe:100909228"/>
<name>A0AAJ6QVJ3_9ACAR</name>
<dbReference type="SMART" id="SM00335">
    <property type="entry name" value="ANX"/>
    <property type="match status" value="4"/>
</dbReference>
<protein>
    <recommendedName>
        <fullName evidence="6">Annexin</fullName>
    </recommendedName>
</protein>
<dbReference type="GO" id="GO:0005737">
    <property type="term" value="C:cytoplasm"/>
    <property type="evidence" value="ECO:0007669"/>
    <property type="project" value="TreeGrafter"/>
</dbReference>
<keyword evidence="2 6" id="KW-0677">Repeat</keyword>
<dbReference type="FunFam" id="1.10.220.10:FF:000004">
    <property type="entry name" value="Annexin"/>
    <property type="match status" value="1"/>
</dbReference>
<dbReference type="PANTHER" id="PTHR10502">
    <property type="entry name" value="ANNEXIN"/>
    <property type="match status" value="1"/>
</dbReference>
<dbReference type="InterPro" id="IPR037104">
    <property type="entry name" value="Annexin_sf"/>
</dbReference>
<evidence type="ECO:0000256" key="6">
    <source>
        <dbReference type="RuleBase" id="RU003540"/>
    </source>
</evidence>
<keyword evidence="3 6" id="KW-0106">Calcium</keyword>
<comment type="domain">
    <text evidence="6">A pair of annexin repeats may form one binding site for calcium and phospholipid.</text>
</comment>
<dbReference type="GO" id="GO:0005634">
    <property type="term" value="C:nucleus"/>
    <property type="evidence" value="ECO:0007669"/>
    <property type="project" value="TreeGrafter"/>
</dbReference>
<dbReference type="GO" id="GO:0012506">
    <property type="term" value="C:vesicle membrane"/>
    <property type="evidence" value="ECO:0007669"/>
    <property type="project" value="TreeGrafter"/>
</dbReference>
<sequence length="314" mass="35505">MATIKPVQPFTPDVDAKALRKAMKGLGTDEATLINILCARTAHQRSEIRTQYKQMHGRDLIEDLTKEISGNFRVVMLGLMTPLDEYLAAEIKAAIKGIGTDEDILIEVLCTRTNAEIRAIKDAFQRLYGQDMEEEVCGDLSGHLKRMMSALMTARRPENTGIDIRKAQREAKELLDAGVNQWGTDEEAFIAVFCSNSFEQLRATFHEYRNLAGHDIMEAIERETSGDLKTAMLTIVKSVFNTHLYFAERLHKAMKGLGTDDTTLIRIIVSRCEIDLAHIRGEYMRVYESSLEHDIKKETSGDFQTALMVMVRQN</sequence>
<dbReference type="PROSITE" id="PS00223">
    <property type="entry name" value="ANNEXIN_1"/>
    <property type="match status" value="3"/>
</dbReference>
<dbReference type="AlphaFoldDB" id="A0AAJ6QVJ3"/>
<dbReference type="PRINTS" id="PR00196">
    <property type="entry name" value="ANNEXIN"/>
</dbReference>
<dbReference type="GO" id="GO:0005544">
    <property type="term" value="F:calcium-dependent phospholipid binding"/>
    <property type="evidence" value="ECO:0007669"/>
    <property type="project" value="UniProtKB-KW"/>
</dbReference>
<dbReference type="RefSeq" id="XP_003745278.1">
    <property type="nucleotide sequence ID" value="XM_003745230.2"/>
</dbReference>
<proteinExistence type="inferred from homology"/>
<dbReference type="GO" id="GO:0005509">
    <property type="term" value="F:calcium ion binding"/>
    <property type="evidence" value="ECO:0007669"/>
    <property type="project" value="InterPro"/>
</dbReference>
<evidence type="ECO:0000313" key="7">
    <source>
        <dbReference type="Proteomes" id="UP000694867"/>
    </source>
</evidence>
<dbReference type="InterPro" id="IPR018252">
    <property type="entry name" value="Annexin_repeat_CS"/>
</dbReference>
<dbReference type="Gene3D" id="1.10.220.10">
    <property type="entry name" value="Annexin"/>
    <property type="match status" value="4"/>
</dbReference>
<organism evidence="7 8">
    <name type="scientific">Galendromus occidentalis</name>
    <name type="common">western predatory mite</name>
    <dbReference type="NCBI Taxonomy" id="34638"/>
    <lineage>
        <taxon>Eukaryota</taxon>
        <taxon>Metazoa</taxon>
        <taxon>Ecdysozoa</taxon>
        <taxon>Arthropoda</taxon>
        <taxon>Chelicerata</taxon>
        <taxon>Arachnida</taxon>
        <taxon>Acari</taxon>
        <taxon>Parasitiformes</taxon>
        <taxon>Mesostigmata</taxon>
        <taxon>Gamasina</taxon>
        <taxon>Phytoseioidea</taxon>
        <taxon>Phytoseiidae</taxon>
        <taxon>Typhlodrominae</taxon>
        <taxon>Galendromus</taxon>
    </lineage>
</organism>
<evidence type="ECO:0000256" key="3">
    <source>
        <dbReference type="ARBA" id="ARBA00022837"/>
    </source>
</evidence>
<evidence type="ECO:0000256" key="5">
    <source>
        <dbReference type="ARBA" id="ARBA00023302"/>
    </source>
</evidence>
<dbReference type="InterPro" id="IPR018502">
    <property type="entry name" value="Annexin_repeat"/>
</dbReference>
<comment type="similarity">
    <text evidence="1 6">Belongs to the annexin family.</text>
</comment>
<dbReference type="SUPFAM" id="SSF47874">
    <property type="entry name" value="Annexin"/>
    <property type="match status" value="1"/>
</dbReference>
<dbReference type="FunFam" id="1.10.220.10:FF:000002">
    <property type="entry name" value="Annexin"/>
    <property type="match status" value="1"/>
</dbReference>